<evidence type="ECO:0000313" key="1">
    <source>
        <dbReference type="EMBL" id="KAA6305201.1"/>
    </source>
</evidence>
<dbReference type="EMBL" id="SNRY01010892">
    <property type="protein sequence ID" value="KAA6305201.1"/>
    <property type="molecule type" value="Genomic_DNA"/>
</dbReference>
<protein>
    <submittedName>
        <fullName evidence="1">Uncharacterized protein</fullName>
    </submittedName>
</protein>
<dbReference type="AlphaFoldDB" id="A0A5J4P901"/>
<sequence length="135" mass="14552">MKTFLLVLSISILLGGCASHQDGKLQDGTWRAELSVADGKKVPVLFDVKDAQTDSAVLTLINGEERVPLTGIYYVSDTVIIPVEAYDAVIKAKVSGNKLDGLFSKNYIENDPGIPFKAEKGNVARFEPVANPTDV</sequence>
<feature type="non-terminal residue" evidence="1">
    <location>
        <position position="135"/>
    </location>
</feature>
<dbReference type="PROSITE" id="PS51257">
    <property type="entry name" value="PROKAR_LIPOPROTEIN"/>
    <property type="match status" value="1"/>
</dbReference>
<comment type="caution">
    <text evidence="1">The sequence shown here is derived from an EMBL/GenBank/DDBJ whole genome shotgun (WGS) entry which is preliminary data.</text>
</comment>
<organism evidence="1">
    <name type="scientific">termite gut metagenome</name>
    <dbReference type="NCBI Taxonomy" id="433724"/>
    <lineage>
        <taxon>unclassified sequences</taxon>
        <taxon>metagenomes</taxon>
        <taxon>organismal metagenomes</taxon>
    </lineage>
</organism>
<reference evidence="1" key="1">
    <citation type="submission" date="2019-03" db="EMBL/GenBank/DDBJ databases">
        <title>Single cell metagenomics reveals metabolic interactions within the superorganism composed of flagellate Streblomastix strix and complex community of Bacteroidetes bacteria on its surface.</title>
        <authorList>
            <person name="Treitli S.C."/>
            <person name="Kolisko M."/>
            <person name="Husnik F."/>
            <person name="Keeling P."/>
            <person name="Hampl V."/>
        </authorList>
    </citation>
    <scope>NUCLEOTIDE SEQUENCE</scope>
    <source>
        <strain evidence="1">STM</strain>
    </source>
</reference>
<name>A0A5J4P901_9ZZZZ</name>
<gene>
    <name evidence="1" type="ORF">EZS27_043148</name>
</gene>
<proteinExistence type="predicted"/>
<accession>A0A5J4P901</accession>